<proteinExistence type="predicted"/>
<evidence type="ECO:0008006" key="4">
    <source>
        <dbReference type="Google" id="ProtNLM"/>
    </source>
</evidence>
<keyword evidence="3" id="KW-1185">Reference proteome</keyword>
<dbReference type="AlphaFoldDB" id="A0AAF0QE65"/>
<gene>
    <name evidence="2" type="ORF">MTR67_014015</name>
</gene>
<feature type="compositionally biased region" description="Polar residues" evidence="1">
    <location>
        <begin position="147"/>
        <end position="166"/>
    </location>
</feature>
<dbReference type="GO" id="GO:0005886">
    <property type="term" value="C:plasma membrane"/>
    <property type="evidence" value="ECO:0007669"/>
    <property type="project" value="InterPro"/>
</dbReference>
<dbReference type="InterPro" id="IPR039619">
    <property type="entry name" value="MAKR2/5"/>
</dbReference>
<dbReference type="EMBL" id="CP133614">
    <property type="protein sequence ID" value="WMV20630.1"/>
    <property type="molecule type" value="Genomic_DNA"/>
</dbReference>
<sequence length="332" mass="36992">MRSLHQLFAFPHCFSWLLHSNSSDNMKTFKLLKCWPNADPNTSTVADTDTDNVPYFDSVKNLIYGIDYVTNPDEDSFFDLVFTGPDGRPKVVCNSKSVKQRKMGEFDSPIDSHSKPHSPVSVLGSGIKFRVFFFGFRKEKAGIDDSSIPNPKQLNKTNLPRGSSLGSKLEKEREEEFSVDDPSSSSSKSKRAAELAKFLKLVKRGNSKMCTDKIRLSDQVSTPLPSPFVQSISSSRKQLDEKQGNRVAAFGAVCKHVMKSRSTTSSFAGVSSSLPAMNRRDDSLLEQNDGIQGAILHCKRSYSTASKDCSMLCTTEDVARTSYYEEESRWSI</sequence>
<accession>A0AAF0QE65</accession>
<protein>
    <recommendedName>
        <fullName evidence="4">Membrane-associated kinase regulator 5</fullName>
    </recommendedName>
</protein>
<reference evidence="2" key="1">
    <citation type="submission" date="2023-08" db="EMBL/GenBank/DDBJ databases">
        <title>A de novo genome assembly of Solanum verrucosum Schlechtendal, a Mexican diploid species geographically isolated from the other diploid A-genome species in potato relatives.</title>
        <authorList>
            <person name="Hosaka K."/>
        </authorList>
    </citation>
    <scope>NUCLEOTIDE SEQUENCE</scope>
    <source>
        <tissue evidence="2">Young leaves</tissue>
    </source>
</reference>
<dbReference type="PANTHER" id="PTHR33929:SF9">
    <property type="entry name" value="MEMBRANE-ASSOCIATED KINASE REGULATOR 2-RELATED"/>
    <property type="match status" value="1"/>
</dbReference>
<feature type="region of interest" description="Disordered" evidence="1">
    <location>
        <begin position="145"/>
        <end position="188"/>
    </location>
</feature>
<evidence type="ECO:0000313" key="3">
    <source>
        <dbReference type="Proteomes" id="UP001234989"/>
    </source>
</evidence>
<organism evidence="2 3">
    <name type="scientific">Solanum verrucosum</name>
    <dbReference type="NCBI Taxonomy" id="315347"/>
    <lineage>
        <taxon>Eukaryota</taxon>
        <taxon>Viridiplantae</taxon>
        <taxon>Streptophyta</taxon>
        <taxon>Embryophyta</taxon>
        <taxon>Tracheophyta</taxon>
        <taxon>Spermatophyta</taxon>
        <taxon>Magnoliopsida</taxon>
        <taxon>eudicotyledons</taxon>
        <taxon>Gunneridae</taxon>
        <taxon>Pentapetalae</taxon>
        <taxon>asterids</taxon>
        <taxon>lamiids</taxon>
        <taxon>Solanales</taxon>
        <taxon>Solanaceae</taxon>
        <taxon>Solanoideae</taxon>
        <taxon>Solaneae</taxon>
        <taxon>Solanum</taxon>
    </lineage>
</organism>
<evidence type="ECO:0000313" key="2">
    <source>
        <dbReference type="EMBL" id="WMV20630.1"/>
    </source>
</evidence>
<dbReference type="Proteomes" id="UP001234989">
    <property type="component" value="Chromosome 3"/>
</dbReference>
<dbReference type="PANTHER" id="PTHR33929">
    <property type="entry name" value="MEMBRANE-ASSOCIATED KINASE REGULATOR 2-RELATED"/>
    <property type="match status" value="1"/>
</dbReference>
<name>A0AAF0QE65_SOLVR</name>
<evidence type="ECO:0000256" key="1">
    <source>
        <dbReference type="SAM" id="MobiDB-lite"/>
    </source>
</evidence>